<keyword evidence="4" id="KW-0645">Protease</keyword>
<name>A0ABQ9IWJ3_9CUCU</name>
<dbReference type="Pfam" id="PF00089">
    <property type="entry name" value="Trypsin"/>
    <property type="match status" value="2"/>
</dbReference>
<dbReference type="CDD" id="cd00190">
    <property type="entry name" value="Tryp_SPc"/>
    <property type="match status" value="1"/>
</dbReference>
<keyword evidence="2" id="KW-1015">Disulfide bond</keyword>
<dbReference type="SMART" id="SM00680">
    <property type="entry name" value="CLIP"/>
    <property type="match status" value="1"/>
</dbReference>
<dbReference type="PROSITE" id="PS00135">
    <property type="entry name" value="TRYPSIN_SER"/>
    <property type="match status" value="1"/>
</dbReference>
<evidence type="ECO:0000256" key="3">
    <source>
        <dbReference type="ARBA" id="ARBA00024195"/>
    </source>
</evidence>
<proteinExistence type="inferred from homology"/>
<dbReference type="PROSITE" id="PS51888">
    <property type="entry name" value="CLIP"/>
    <property type="match status" value="1"/>
</dbReference>
<dbReference type="PRINTS" id="PR00722">
    <property type="entry name" value="CHYMOTRYPSIN"/>
</dbReference>
<dbReference type="SUPFAM" id="SSF50494">
    <property type="entry name" value="Trypsin-like serine proteases"/>
    <property type="match status" value="1"/>
</dbReference>
<evidence type="ECO:0000313" key="9">
    <source>
        <dbReference type="Proteomes" id="UP001162164"/>
    </source>
</evidence>
<keyword evidence="4" id="KW-0720">Serine protease</keyword>
<feature type="region of interest" description="Disordered" evidence="5">
    <location>
        <begin position="76"/>
        <end position="107"/>
    </location>
</feature>
<dbReference type="PROSITE" id="PS00134">
    <property type="entry name" value="TRYPSIN_HIS"/>
    <property type="match status" value="1"/>
</dbReference>
<evidence type="ECO:0000256" key="2">
    <source>
        <dbReference type="ARBA" id="ARBA00023157"/>
    </source>
</evidence>
<evidence type="ECO:0008006" key="10">
    <source>
        <dbReference type="Google" id="ProtNLM"/>
    </source>
</evidence>
<reference evidence="8" key="1">
    <citation type="journal article" date="2023" name="Insect Mol. Biol.">
        <title>Genome sequencing provides insights into the evolution of gene families encoding plant cell wall-degrading enzymes in longhorned beetles.</title>
        <authorList>
            <person name="Shin N.R."/>
            <person name="Okamura Y."/>
            <person name="Kirsch R."/>
            <person name="Pauchet Y."/>
        </authorList>
    </citation>
    <scope>NUCLEOTIDE SEQUENCE</scope>
    <source>
        <strain evidence="8">MMC_N1</strain>
    </source>
</reference>
<evidence type="ECO:0000256" key="5">
    <source>
        <dbReference type="SAM" id="MobiDB-lite"/>
    </source>
</evidence>
<gene>
    <name evidence="8" type="ORF">NQ317_016089</name>
</gene>
<dbReference type="InterPro" id="IPR033116">
    <property type="entry name" value="TRYPSIN_SER"/>
</dbReference>
<dbReference type="PANTHER" id="PTHR24258:SF116">
    <property type="entry name" value="FI16631P1-RELATED"/>
    <property type="match status" value="1"/>
</dbReference>
<protein>
    <recommendedName>
        <fullName evidence="10">Proclotting enzyme</fullName>
    </recommendedName>
</protein>
<evidence type="ECO:0000256" key="1">
    <source>
        <dbReference type="ARBA" id="ARBA00022729"/>
    </source>
</evidence>
<keyword evidence="4" id="KW-0378">Hydrolase</keyword>
<feature type="domain" description="Clip" evidence="7">
    <location>
        <begin position="108"/>
        <end position="151"/>
    </location>
</feature>
<evidence type="ECO:0000313" key="8">
    <source>
        <dbReference type="EMBL" id="KAJ8967877.1"/>
    </source>
</evidence>
<feature type="domain" description="Peptidase S1" evidence="6">
    <location>
        <begin position="227"/>
        <end position="519"/>
    </location>
</feature>
<dbReference type="EMBL" id="JAPWTJ010002111">
    <property type="protein sequence ID" value="KAJ8967877.1"/>
    <property type="molecule type" value="Genomic_DNA"/>
</dbReference>
<comment type="similarity">
    <text evidence="3">Belongs to the peptidase S1 family. CLIP subfamily.</text>
</comment>
<sequence length="583" mass="65110">MTEFCREISILCSLLPVSNEYASKKYLKSWSTNDSPVWVRNTQSNSPEVIHRITETLSALNTVAPLVKKAVPIADEESNEPNRISENLKEDNSAKNENIVESNTEKPTCTTSEGLKGYCNDLSDCPQLLLNLENLRQSLCFKSLFVPGVCCPKHNDNQKLPESVITTTSTKIPPTFSEIFYDTSTTEKSQYSANISPTDNVPSFPPYSSWISKGMECGQPEFENYRIVGGEESFPGSWPWLAAIFLHGIKRTEFWCGGTLITNTHILTAAHCTRDSRQRPGAWHSGRARNTHTGCVNATPLILPKNLEQYLFAVSGRKTVFLINCHQNRFAARQFSVRLGDVDLASDDEPSAVVTLKVADIRVHKMFSNVGFYNDIAILKLEKSVKKSKYVIPICLPPPHLKNEKFIGSRATVAGWGTTYYGGKESTMQRHAILPVWNNEDCNKAYFQPITTNFICAGYAEGKVDACQGDSGGPLMVLREAHWFQIGIVSFGNKCGEAGYPGVYTRITEYLDWIERNTQTIYQSRKVLNWIVLGVGSVSKTYEQYLCMTSTSKEEGIISLALPTNVWCGQEQKNLEFSVNLCA</sequence>
<dbReference type="InterPro" id="IPR001314">
    <property type="entry name" value="Peptidase_S1A"/>
</dbReference>
<dbReference type="InterPro" id="IPR001254">
    <property type="entry name" value="Trypsin_dom"/>
</dbReference>
<evidence type="ECO:0000259" key="6">
    <source>
        <dbReference type="PROSITE" id="PS50240"/>
    </source>
</evidence>
<comment type="caution">
    <text evidence="8">The sequence shown here is derived from an EMBL/GenBank/DDBJ whole genome shotgun (WGS) entry which is preliminary data.</text>
</comment>
<dbReference type="Gene3D" id="2.40.10.10">
    <property type="entry name" value="Trypsin-like serine proteases"/>
    <property type="match status" value="1"/>
</dbReference>
<dbReference type="InterPro" id="IPR018114">
    <property type="entry name" value="TRYPSIN_HIS"/>
</dbReference>
<evidence type="ECO:0000259" key="7">
    <source>
        <dbReference type="PROSITE" id="PS51888"/>
    </source>
</evidence>
<organism evidence="8 9">
    <name type="scientific">Molorchus minor</name>
    <dbReference type="NCBI Taxonomy" id="1323400"/>
    <lineage>
        <taxon>Eukaryota</taxon>
        <taxon>Metazoa</taxon>
        <taxon>Ecdysozoa</taxon>
        <taxon>Arthropoda</taxon>
        <taxon>Hexapoda</taxon>
        <taxon>Insecta</taxon>
        <taxon>Pterygota</taxon>
        <taxon>Neoptera</taxon>
        <taxon>Endopterygota</taxon>
        <taxon>Coleoptera</taxon>
        <taxon>Polyphaga</taxon>
        <taxon>Cucujiformia</taxon>
        <taxon>Chrysomeloidea</taxon>
        <taxon>Cerambycidae</taxon>
        <taxon>Lamiinae</taxon>
        <taxon>Monochamini</taxon>
        <taxon>Molorchus</taxon>
    </lineage>
</organism>
<feature type="compositionally biased region" description="Polar residues" evidence="5">
    <location>
        <begin position="95"/>
        <end position="107"/>
    </location>
</feature>
<dbReference type="InterPro" id="IPR022700">
    <property type="entry name" value="CLIP"/>
</dbReference>
<evidence type="ECO:0000256" key="4">
    <source>
        <dbReference type="RuleBase" id="RU363034"/>
    </source>
</evidence>
<keyword evidence="1" id="KW-0732">Signal</keyword>
<accession>A0ABQ9IWJ3</accession>
<dbReference type="InterPro" id="IPR043504">
    <property type="entry name" value="Peptidase_S1_PA_chymotrypsin"/>
</dbReference>
<dbReference type="PANTHER" id="PTHR24258">
    <property type="entry name" value="SERINE PROTEASE-RELATED"/>
    <property type="match status" value="1"/>
</dbReference>
<dbReference type="InterPro" id="IPR009003">
    <property type="entry name" value="Peptidase_S1_PA"/>
</dbReference>
<dbReference type="SMART" id="SM00020">
    <property type="entry name" value="Tryp_SPc"/>
    <property type="match status" value="1"/>
</dbReference>
<keyword evidence="9" id="KW-1185">Reference proteome</keyword>
<dbReference type="PROSITE" id="PS50240">
    <property type="entry name" value="TRYPSIN_DOM"/>
    <property type="match status" value="1"/>
</dbReference>
<dbReference type="Proteomes" id="UP001162164">
    <property type="component" value="Unassembled WGS sequence"/>
</dbReference>